<dbReference type="ESTHER" id="entve-a0a0n4vce0.1">
    <property type="family name" value="Carb_B_Nematoda"/>
</dbReference>
<dbReference type="WBParaSite" id="EVEC_0000823201-mRNA-1">
    <property type="protein sequence ID" value="EVEC_0000823201-mRNA-1"/>
    <property type="gene ID" value="EVEC_0000823201"/>
</dbReference>
<gene>
    <name evidence="2" type="ORF">EVEC_LOCUS7716</name>
</gene>
<dbReference type="InterPro" id="IPR002018">
    <property type="entry name" value="CarbesteraseB"/>
</dbReference>
<evidence type="ECO:0000313" key="2">
    <source>
        <dbReference type="EMBL" id="VDD92965.1"/>
    </source>
</evidence>
<sequence length="1111" mass="124784">MGIFGGSHFGKTKLRSDTVKTESGPVVGKRYYFGDGRFVDSFLGIPFAKPPVGPLRFEKPEPVEPWKEVLHCFKHAPRAVQKKMLFDRLGPPVQSSEDCLYLNVFAPAWEPPAEQPNGRAVMVFVHGGGFSVHGSAYYGDINICKLLCFKEVIVVTLQYRLGILGFGTTGDYNSTSNLGLWDQALALKWVKNNIRHFKGDPENITLFGQSAGGASVDMLCLSPQTNGLFNKVIPMGGTASCSWATRDPSFIRQSLINRAEKLGWVHPANGNPAVYIQSLFFAETEEEVVTEKFFTFFSASRILANEDEVNKNLMEFLKTVPAKKLATGLESGTTEDPFSLHFAPVVDGDFLPESISILRKKTPRKLCITGTCEFEGLLFIGIAKKLYAVKRKDKLLSAFISDGKYKNAEDLRNEASKLYNYNGTADEIIKGHTKLIGDVGINNGVEQFASDMTAAGHTVYLYSFSHFNPKSSRLFRLLVPMPFQAATHSSEIPFLFGKSMFGQFEMTPADEKVSDRFITLFTNFAKYGDPNGTAEERIWQPVSNDNTYKYLNISTDGILMKDEYEDRRAEFWKKVLMGLLFSSYFGKTKLRSDVVQTESGPIIGKRYNINHKFVDAFLGIPFAKPPVNELRFKKPERPDPWESPLLCIKHGPRAVQREVFLEIILPPLKTSEDCLYLNVFAPVWELPEDQPNGRAVMMFIHGGGFAMHTSANYGDLNICQFLCFKEVVVVTIQYRLGLLGFGTTGDKNSISNLGLWDQTYALAWIKNNIRSFKGDPDNVTIFGQSAGGASVDMLCLSPYSNGLFSKAILMSGSASCPWTINSKNDARELLFEHALKCGWKKPENADDETENKAVMEFLQKAPSKKLGVAMDEPATERHPYKIAFVPVIDGDFFPEPVDELRKKAPKKLCIAAALAREYWVRKRNAIIPFLVPDWKYKNGEVLRQELLSMYAPEKEKGMTKTSYVQLLGDAFINAGIHKFVQDMTLAGHTVYLYRFIHHNPKTFGLVRLLLPFQASTHASDLPFIFGKGPYCKFKMTKNDKEVTENVLTFYTNFAKYGNPNGTAGDQLWEPVTAENTFRYLNVTSSGVSMKDDYEDRRTEIWDKVYSSLQNM</sequence>
<dbReference type="EMBL" id="UXUI01009056">
    <property type="protein sequence ID" value="VDD92965.1"/>
    <property type="molecule type" value="Genomic_DNA"/>
</dbReference>
<dbReference type="STRING" id="51028.A0A0N4VCE0"/>
<feature type="domain" description="Carboxylesterase type B" evidence="1">
    <location>
        <begin position="592"/>
        <end position="1101"/>
    </location>
</feature>
<dbReference type="SUPFAM" id="SSF53474">
    <property type="entry name" value="alpha/beta-Hydrolases"/>
    <property type="match status" value="2"/>
</dbReference>
<dbReference type="PROSITE" id="PS00941">
    <property type="entry name" value="CARBOXYLESTERASE_B_2"/>
    <property type="match status" value="2"/>
</dbReference>
<evidence type="ECO:0000259" key="1">
    <source>
        <dbReference type="Pfam" id="PF00135"/>
    </source>
</evidence>
<proteinExistence type="predicted"/>
<feature type="domain" description="Carboxylesterase type B" evidence="1">
    <location>
        <begin position="17"/>
        <end position="572"/>
    </location>
</feature>
<accession>A0A0N4VCE0</accession>
<dbReference type="AlphaFoldDB" id="A0A0N4VCE0"/>
<dbReference type="Pfam" id="PF00135">
    <property type="entry name" value="COesterase"/>
    <property type="match status" value="2"/>
</dbReference>
<evidence type="ECO:0000313" key="3">
    <source>
        <dbReference type="Proteomes" id="UP000274131"/>
    </source>
</evidence>
<dbReference type="Gene3D" id="3.40.50.1820">
    <property type="entry name" value="alpha/beta hydrolase"/>
    <property type="match status" value="2"/>
</dbReference>
<dbReference type="ESTHER" id="entve-a0a0n4vce0.2">
    <property type="family name" value="Carb_B_Nematoda"/>
</dbReference>
<dbReference type="PANTHER" id="PTHR44590">
    <property type="entry name" value="CARBOXYLIC ESTER HYDROLASE-RELATED"/>
    <property type="match status" value="1"/>
</dbReference>
<protein>
    <submittedName>
        <fullName evidence="4">Esterase</fullName>
    </submittedName>
</protein>
<dbReference type="InterPro" id="IPR019819">
    <property type="entry name" value="Carboxylesterase_B_CS"/>
</dbReference>
<dbReference type="OrthoDB" id="5790046at2759"/>
<name>A0A0N4VCE0_ENTVE</name>
<dbReference type="PANTHER" id="PTHR44590:SF3">
    <property type="entry name" value="CARBOXYLESTERASE TYPE B DOMAIN-CONTAINING PROTEIN"/>
    <property type="match status" value="1"/>
</dbReference>
<organism evidence="4">
    <name type="scientific">Enterobius vermicularis</name>
    <name type="common">Human pinworm</name>
    <dbReference type="NCBI Taxonomy" id="51028"/>
    <lineage>
        <taxon>Eukaryota</taxon>
        <taxon>Metazoa</taxon>
        <taxon>Ecdysozoa</taxon>
        <taxon>Nematoda</taxon>
        <taxon>Chromadorea</taxon>
        <taxon>Rhabditida</taxon>
        <taxon>Spirurina</taxon>
        <taxon>Oxyuridomorpha</taxon>
        <taxon>Oxyuroidea</taxon>
        <taxon>Oxyuridae</taxon>
        <taxon>Enterobius</taxon>
    </lineage>
</organism>
<dbReference type="Proteomes" id="UP000274131">
    <property type="component" value="Unassembled WGS sequence"/>
</dbReference>
<evidence type="ECO:0000313" key="4">
    <source>
        <dbReference type="WBParaSite" id="EVEC_0000823201-mRNA-1"/>
    </source>
</evidence>
<keyword evidence="3" id="KW-1185">Reference proteome</keyword>
<dbReference type="InterPro" id="IPR029058">
    <property type="entry name" value="AB_hydrolase_fold"/>
</dbReference>
<reference evidence="4" key="1">
    <citation type="submission" date="2017-02" db="UniProtKB">
        <authorList>
            <consortium name="WormBaseParasite"/>
        </authorList>
    </citation>
    <scope>IDENTIFICATION</scope>
</reference>
<reference evidence="2 3" key="2">
    <citation type="submission" date="2018-10" db="EMBL/GenBank/DDBJ databases">
        <authorList>
            <consortium name="Pathogen Informatics"/>
        </authorList>
    </citation>
    <scope>NUCLEOTIDE SEQUENCE [LARGE SCALE GENOMIC DNA]</scope>
</reference>